<evidence type="ECO:0000313" key="2">
    <source>
        <dbReference type="Proteomes" id="UP001333110"/>
    </source>
</evidence>
<comment type="caution">
    <text evidence="1">The sequence shown here is derived from an EMBL/GenBank/DDBJ whole genome shotgun (WGS) entry which is preliminary data.</text>
</comment>
<accession>A0AAN7S6B5</accession>
<proteinExistence type="predicted"/>
<dbReference type="Proteomes" id="UP001333110">
    <property type="component" value="Unassembled WGS sequence"/>
</dbReference>
<organism evidence="1 2">
    <name type="scientific">Mycteria americana</name>
    <name type="common">Wood stork</name>
    <dbReference type="NCBI Taxonomy" id="33587"/>
    <lineage>
        <taxon>Eukaryota</taxon>
        <taxon>Metazoa</taxon>
        <taxon>Chordata</taxon>
        <taxon>Craniata</taxon>
        <taxon>Vertebrata</taxon>
        <taxon>Euteleostomi</taxon>
        <taxon>Archelosauria</taxon>
        <taxon>Archosauria</taxon>
        <taxon>Dinosauria</taxon>
        <taxon>Saurischia</taxon>
        <taxon>Theropoda</taxon>
        <taxon>Coelurosauria</taxon>
        <taxon>Aves</taxon>
        <taxon>Neognathae</taxon>
        <taxon>Neoaves</taxon>
        <taxon>Aequornithes</taxon>
        <taxon>Ciconiiformes</taxon>
        <taxon>Ciconiidae</taxon>
        <taxon>Mycteria</taxon>
    </lineage>
</organism>
<sequence>MARFNVCQGSSTGLATIGAAHGAAMGTTRAVADRRSNETRRSPVVQVPHAYPALGQRLTCSFVFSLVLDQPLQKTQHLKQQPIQKTDPAPISSVTTRRPYTNARGYCAGNRHLSNPQCRPGIDSHARFHMPYKGCGTRRLDPFLATSTAKIRILLPNLDCKTHRNAGAKMIPSVIESPYQETLTEPNLMLFTDTCVVSPNPHDFTTVASHLVRRECVRDPTCRNYYSPGKRIVQFKFRGPVYPRVCLQCKI</sequence>
<protein>
    <submittedName>
        <fullName evidence="1">Uncharacterized protein</fullName>
    </submittedName>
</protein>
<name>A0AAN7S6B5_MYCAM</name>
<evidence type="ECO:0000313" key="1">
    <source>
        <dbReference type="EMBL" id="KAK4820981.1"/>
    </source>
</evidence>
<dbReference type="EMBL" id="JAUNZN010000005">
    <property type="protein sequence ID" value="KAK4820981.1"/>
    <property type="molecule type" value="Genomic_DNA"/>
</dbReference>
<reference evidence="1 2" key="1">
    <citation type="journal article" date="2023" name="J. Hered.">
        <title>Chromosome-level genome of the wood stork (Mycteria americana) provides insight into avian chromosome evolution.</title>
        <authorList>
            <person name="Flamio R. Jr."/>
            <person name="Ramstad K.M."/>
        </authorList>
    </citation>
    <scope>NUCLEOTIDE SEQUENCE [LARGE SCALE GENOMIC DNA]</scope>
    <source>
        <strain evidence="1">JAX WOST 10</strain>
    </source>
</reference>
<dbReference type="AlphaFoldDB" id="A0AAN7S6B5"/>
<gene>
    <name evidence="1" type="ORF">QYF61_009447</name>
</gene>
<keyword evidence="2" id="KW-1185">Reference proteome</keyword>